<protein>
    <submittedName>
        <fullName evidence="1">Uncharacterized protein</fullName>
    </submittedName>
</protein>
<accession>A0ABV2TZ76</accession>
<comment type="caution">
    <text evidence="1">The sequence shown here is derived from an EMBL/GenBank/DDBJ whole genome shotgun (WGS) entry which is preliminary data.</text>
</comment>
<sequence>MTVVPHLAAQENIYIQDEADSYKAFNASAHLKNMHIWHGFVVHPGAVFATSLEYKTRNEKFTFGAWGGAGFSSIDVINQDSGEYISADYKEFSFYSSYKFSEKFFIEAVSHNNYTGVEERGDELRYWSYDVTQGYNFVDLNFGYTLGDHTLLYLATILGGGSGDYEVLEDGSMENSWTHYFEVKSKVWQKDNYKLSLFAGGAWSFFTDKTFYTEGAGNIINVGLALNKDIVIGSYKVPIEVTAMWNPEKEKTVLQLDIMLF</sequence>
<dbReference type="RefSeq" id="WP_354619377.1">
    <property type="nucleotide sequence ID" value="NZ_JBEWYP010000010.1"/>
</dbReference>
<organism evidence="1 2">
    <name type="scientific">Sediminicola luteus</name>
    <dbReference type="NCBI Taxonomy" id="319238"/>
    <lineage>
        <taxon>Bacteria</taxon>
        <taxon>Pseudomonadati</taxon>
        <taxon>Bacteroidota</taxon>
        <taxon>Flavobacteriia</taxon>
        <taxon>Flavobacteriales</taxon>
        <taxon>Flavobacteriaceae</taxon>
        <taxon>Sediminicola</taxon>
    </lineage>
</organism>
<dbReference type="EMBL" id="JBEWYP010000010">
    <property type="protein sequence ID" value="MET7030580.1"/>
    <property type="molecule type" value="Genomic_DNA"/>
</dbReference>
<gene>
    <name evidence="1" type="ORF">ABXZ32_14320</name>
</gene>
<reference evidence="1 2" key="1">
    <citation type="submission" date="2024-07" db="EMBL/GenBank/DDBJ databases">
        <title>The genome sequence of type strain Sediminicola luteus GDMCC 1.2596T.</title>
        <authorList>
            <person name="Liu Y."/>
        </authorList>
    </citation>
    <scope>NUCLEOTIDE SEQUENCE [LARGE SCALE GENOMIC DNA]</scope>
    <source>
        <strain evidence="1 2">GDMCC 1.2596</strain>
    </source>
</reference>
<proteinExistence type="predicted"/>
<dbReference type="Proteomes" id="UP001549773">
    <property type="component" value="Unassembled WGS sequence"/>
</dbReference>
<evidence type="ECO:0000313" key="1">
    <source>
        <dbReference type="EMBL" id="MET7030580.1"/>
    </source>
</evidence>
<name>A0ABV2TZ76_9FLAO</name>
<keyword evidence="2" id="KW-1185">Reference proteome</keyword>
<evidence type="ECO:0000313" key="2">
    <source>
        <dbReference type="Proteomes" id="UP001549773"/>
    </source>
</evidence>